<name>A0A8T0VFT6_PANVG</name>
<accession>A0A8T0VFT6</accession>
<feature type="compositionally biased region" description="Basic residues" evidence="1">
    <location>
        <begin position="71"/>
        <end position="83"/>
    </location>
</feature>
<proteinExistence type="predicted"/>
<evidence type="ECO:0000256" key="1">
    <source>
        <dbReference type="SAM" id="MobiDB-lite"/>
    </source>
</evidence>
<sequence>MREQAGRGRARVRPPCAGFLSPSFLLVHSHAHLARPHRESPHMRRRGLADACSSYRRPVGPRATPAAAPVGRRRSIRRRRPPWRTRLACSTHPPLEPHPGQRQGPRRRGRLRGTCRAIGGHWIGTRHHQLN</sequence>
<evidence type="ECO:0000313" key="3">
    <source>
        <dbReference type="Proteomes" id="UP000823388"/>
    </source>
</evidence>
<keyword evidence="3" id="KW-1185">Reference proteome</keyword>
<dbReference type="AlphaFoldDB" id="A0A8T0VFT6"/>
<organism evidence="2 3">
    <name type="scientific">Panicum virgatum</name>
    <name type="common">Blackwell switchgrass</name>
    <dbReference type="NCBI Taxonomy" id="38727"/>
    <lineage>
        <taxon>Eukaryota</taxon>
        <taxon>Viridiplantae</taxon>
        <taxon>Streptophyta</taxon>
        <taxon>Embryophyta</taxon>
        <taxon>Tracheophyta</taxon>
        <taxon>Spermatophyta</taxon>
        <taxon>Magnoliopsida</taxon>
        <taxon>Liliopsida</taxon>
        <taxon>Poales</taxon>
        <taxon>Poaceae</taxon>
        <taxon>PACMAD clade</taxon>
        <taxon>Panicoideae</taxon>
        <taxon>Panicodae</taxon>
        <taxon>Paniceae</taxon>
        <taxon>Panicinae</taxon>
        <taxon>Panicum</taxon>
        <taxon>Panicum sect. Hiantes</taxon>
    </lineage>
</organism>
<comment type="caution">
    <text evidence="2">The sequence shown here is derived from an EMBL/GenBank/DDBJ whole genome shotgun (WGS) entry which is preliminary data.</text>
</comment>
<gene>
    <name evidence="2" type="ORF">PVAP13_2NG278709</name>
</gene>
<evidence type="ECO:0000313" key="2">
    <source>
        <dbReference type="EMBL" id="KAG2633345.1"/>
    </source>
</evidence>
<protein>
    <submittedName>
        <fullName evidence="2">Uncharacterized protein</fullName>
    </submittedName>
</protein>
<feature type="region of interest" description="Disordered" evidence="1">
    <location>
        <begin position="54"/>
        <end position="109"/>
    </location>
</feature>
<reference evidence="2" key="1">
    <citation type="submission" date="2020-05" db="EMBL/GenBank/DDBJ databases">
        <title>WGS assembly of Panicum virgatum.</title>
        <authorList>
            <person name="Lovell J.T."/>
            <person name="Jenkins J."/>
            <person name="Shu S."/>
            <person name="Juenger T.E."/>
            <person name="Schmutz J."/>
        </authorList>
    </citation>
    <scope>NUCLEOTIDE SEQUENCE</scope>
    <source>
        <strain evidence="2">AP13</strain>
    </source>
</reference>
<dbReference type="Proteomes" id="UP000823388">
    <property type="component" value="Chromosome 2N"/>
</dbReference>
<dbReference type="EMBL" id="CM029040">
    <property type="protein sequence ID" value="KAG2633345.1"/>
    <property type="molecule type" value="Genomic_DNA"/>
</dbReference>